<feature type="compositionally biased region" description="Acidic residues" evidence="1">
    <location>
        <begin position="195"/>
        <end position="220"/>
    </location>
</feature>
<reference evidence="2" key="1">
    <citation type="submission" date="2021-01" db="EMBL/GenBank/DDBJ databases">
        <authorList>
            <person name="Corre E."/>
            <person name="Pelletier E."/>
            <person name="Niang G."/>
            <person name="Scheremetjew M."/>
            <person name="Finn R."/>
            <person name="Kale V."/>
            <person name="Holt S."/>
            <person name="Cochrane G."/>
            <person name="Meng A."/>
            <person name="Brown T."/>
            <person name="Cohen L."/>
        </authorList>
    </citation>
    <scope>NUCLEOTIDE SEQUENCE</scope>
    <source>
        <strain evidence="2">10249 10 AB</strain>
    </source>
</reference>
<feature type="compositionally biased region" description="Basic and acidic residues" evidence="1">
    <location>
        <begin position="698"/>
        <end position="707"/>
    </location>
</feature>
<evidence type="ECO:0000256" key="1">
    <source>
        <dbReference type="SAM" id="MobiDB-lite"/>
    </source>
</evidence>
<dbReference type="SUPFAM" id="SSF52047">
    <property type="entry name" value="RNI-like"/>
    <property type="match status" value="1"/>
</dbReference>
<dbReference type="EMBL" id="HBIX01030390">
    <property type="protein sequence ID" value="CAE0727444.1"/>
    <property type="molecule type" value="Transcribed_RNA"/>
</dbReference>
<name>A0A7S4AUN1_9STRA</name>
<feature type="region of interest" description="Disordered" evidence="1">
    <location>
        <begin position="656"/>
        <end position="717"/>
    </location>
</feature>
<evidence type="ECO:0000313" key="2">
    <source>
        <dbReference type="EMBL" id="CAE0727444.1"/>
    </source>
</evidence>
<feature type="compositionally biased region" description="Basic and acidic residues" evidence="1">
    <location>
        <begin position="31"/>
        <end position="46"/>
    </location>
</feature>
<protein>
    <submittedName>
        <fullName evidence="2">Uncharacterized protein</fullName>
    </submittedName>
</protein>
<feature type="region of interest" description="Disordered" evidence="1">
    <location>
        <begin position="191"/>
        <end position="220"/>
    </location>
</feature>
<dbReference type="PANTHER" id="PTHR35711">
    <property type="entry name" value="EXPRESSED PROTEIN"/>
    <property type="match status" value="1"/>
</dbReference>
<sequence>MDYDPYVSWYNPKYMARMEKILIDQATSWKSEPKMNDRDGDGDNRHQNQNYDPPPCCPDVAVLTLKREIMEVLCGIEEADLRSKILKLSLDTAPEHVRFMDWLVFIILLWWLDVVDLDLVDVDVDLDVDVDSNDNSNNSSSNNNNNVGINENQEDYSDLAENNSDFYFFAVNEDGRITTLILGGRQIKEHNYEGNYDDDNDDDESDDSNDDDSDDDFDDADPWTLPLEISRLTMLTELTLINCRRMIVNLCQFPVLKELHFIRCSDLLNDVGTTIGGIDDDDDDERAIFLPQSDICSELVTLGVVDCKLEEPSSTFFEFFLEQLETLSRLVLCRLTKSTSAVVLKALSTATFVDACLIDRVDADDADDVPSSKHPFTLIMVRCQLGGEELAVILLQVLPRFPKMFYIDVGYNQIESVRAVVDRIRQRELQQQQNTRSSSSTTINAISTGTTDDNNDGNRNGDCNSCGDNVNDAGTVVPGGVAAAPAFVGAGVFKISESISHLDMSGNPIWKKTRQDPQEKAALLDLLATFRTIYRLEGRSLHTYDADIQYALLINHAGRRLLEDVDEEILERRSSSSSSNNSIVDMNGTSRNSNFVVNNRHPPFPLSMWPIVLFRSYRESGYIYAVLSARRKHKDPTGIYFLLRNGPALAGRPGFGGGTAAAESAAGSSTSSTNNINCNNDNDRVNTKNSDQDDSEADGNRRLEEKISSVSSKRQRL</sequence>
<accession>A0A7S4AUN1</accession>
<dbReference type="AlphaFoldDB" id="A0A7S4AUN1"/>
<feature type="region of interest" description="Disordered" evidence="1">
    <location>
        <begin position="31"/>
        <end position="53"/>
    </location>
</feature>
<feature type="compositionally biased region" description="Polar residues" evidence="1">
    <location>
        <begin position="583"/>
        <end position="594"/>
    </location>
</feature>
<feature type="compositionally biased region" description="Polar residues" evidence="1">
    <location>
        <begin position="708"/>
        <end position="717"/>
    </location>
</feature>
<feature type="region of interest" description="Disordered" evidence="1">
    <location>
        <begin position="130"/>
        <end position="151"/>
    </location>
</feature>
<feature type="compositionally biased region" description="Low complexity" evidence="1">
    <location>
        <begin position="133"/>
        <end position="147"/>
    </location>
</feature>
<organism evidence="2">
    <name type="scientific">Pseudo-nitzschia australis</name>
    <dbReference type="NCBI Taxonomy" id="44445"/>
    <lineage>
        <taxon>Eukaryota</taxon>
        <taxon>Sar</taxon>
        <taxon>Stramenopiles</taxon>
        <taxon>Ochrophyta</taxon>
        <taxon>Bacillariophyta</taxon>
        <taxon>Bacillariophyceae</taxon>
        <taxon>Bacillariophycidae</taxon>
        <taxon>Bacillariales</taxon>
        <taxon>Bacillariaceae</taxon>
        <taxon>Pseudo-nitzschia</taxon>
    </lineage>
</organism>
<feature type="compositionally biased region" description="Low complexity" evidence="1">
    <location>
        <begin position="660"/>
        <end position="680"/>
    </location>
</feature>
<gene>
    <name evidence="2" type="ORF">PAUS00366_LOCUS20227</name>
</gene>
<proteinExistence type="predicted"/>
<feature type="region of interest" description="Disordered" evidence="1">
    <location>
        <begin position="430"/>
        <end position="460"/>
    </location>
</feature>
<dbReference type="PANTHER" id="PTHR35711:SF1">
    <property type="entry name" value="ECTODERMAL, ISOFORM F"/>
    <property type="match status" value="1"/>
</dbReference>
<feature type="region of interest" description="Disordered" evidence="1">
    <location>
        <begin position="573"/>
        <end position="594"/>
    </location>
</feature>